<evidence type="ECO:0000256" key="2">
    <source>
        <dbReference type="SAM" id="SignalP"/>
    </source>
</evidence>
<gene>
    <name evidence="3" type="ORF">UBRO_04500</name>
</gene>
<protein>
    <submittedName>
        <fullName evidence="3">Uncharacterized protein</fullName>
    </submittedName>
</protein>
<name>A0A1K0G4X2_9BASI</name>
<reference evidence="4" key="1">
    <citation type="submission" date="2016-04" db="EMBL/GenBank/DDBJ databases">
        <authorList>
            <person name="Guldener U."/>
            <person name="Guldener U."/>
        </authorList>
    </citation>
    <scope>NUCLEOTIDE SEQUENCE [LARGE SCALE GENOMIC DNA]</scope>
    <source>
        <strain evidence="4">UB2112</strain>
    </source>
</reference>
<dbReference type="AlphaFoldDB" id="A0A1K0G4X2"/>
<sequence length="138" mass="15012">MRITRFSVVLLLTISLLLLSHAAEAGGGGGGGGGGGEASSSRSSGSKFNLFSRFKKTSQPSPLHDDNVLNSLKAHIPNEKFAKLQEHYQEGFQKGYLDEFGRPANADGIRGVKESEHVEKWHNELEGYIQLAAEKFPK</sequence>
<feature type="signal peptide" evidence="2">
    <location>
        <begin position="1"/>
        <end position="22"/>
    </location>
</feature>
<feature type="region of interest" description="Disordered" evidence="1">
    <location>
        <begin position="27"/>
        <end position="46"/>
    </location>
</feature>
<feature type="compositionally biased region" description="Gly residues" evidence="1">
    <location>
        <begin position="27"/>
        <end position="37"/>
    </location>
</feature>
<dbReference type="Proteomes" id="UP000179920">
    <property type="component" value="Chromosome VII"/>
</dbReference>
<organism evidence="3 4">
    <name type="scientific">Ustilago bromivora</name>
    <dbReference type="NCBI Taxonomy" id="307758"/>
    <lineage>
        <taxon>Eukaryota</taxon>
        <taxon>Fungi</taxon>
        <taxon>Dikarya</taxon>
        <taxon>Basidiomycota</taxon>
        <taxon>Ustilaginomycotina</taxon>
        <taxon>Ustilaginomycetes</taxon>
        <taxon>Ustilaginales</taxon>
        <taxon>Ustilaginaceae</taxon>
        <taxon>Ustilago</taxon>
    </lineage>
</organism>
<dbReference type="EMBL" id="LT558123">
    <property type="protein sequence ID" value="SAM82470.1"/>
    <property type="molecule type" value="Genomic_DNA"/>
</dbReference>
<evidence type="ECO:0000313" key="4">
    <source>
        <dbReference type="Proteomes" id="UP000179920"/>
    </source>
</evidence>
<keyword evidence="2" id="KW-0732">Signal</keyword>
<evidence type="ECO:0000256" key="1">
    <source>
        <dbReference type="SAM" id="MobiDB-lite"/>
    </source>
</evidence>
<feature type="chain" id="PRO_5009664115" evidence="2">
    <location>
        <begin position="23"/>
        <end position="138"/>
    </location>
</feature>
<proteinExistence type="predicted"/>
<accession>A0A1K0G4X2</accession>
<evidence type="ECO:0000313" key="3">
    <source>
        <dbReference type="EMBL" id="SAM82470.1"/>
    </source>
</evidence>